<feature type="compositionally biased region" description="Basic and acidic residues" evidence="1">
    <location>
        <begin position="161"/>
        <end position="187"/>
    </location>
</feature>
<evidence type="ECO:0000313" key="3">
    <source>
        <dbReference type="Proteomes" id="UP000273828"/>
    </source>
</evidence>
<evidence type="ECO:0000313" key="2">
    <source>
        <dbReference type="EMBL" id="RQG87008.1"/>
    </source>
</evidence>
<dbReference type="Proteomes" id="UP000273828">
    <property type="component" value="Unassembled WGS sequence"/>
</dbReference>
<dbReference type="AlphaFoldDB" id="A0A3N6LKM3"/>
<proteinExistence type="predicted"/>
<accession>A0A3N6LKM3</accession>
<name>A0A3N6LKM3_9EURY</name>
<dbReference type="OrthoDB" id="177940at2157"/>
<reference evidence="2 3" key="1">
    <citation type="submission" date="2018-10" db="EMBL/GenBank/DDBJ databases">
        <title>Natrarchaeobius chitinivorans gen. nov., sp. nov., and Natrarchaeobius haloalkaliphilus sp. nov., alkaliphilic, chitin-utilizing haloarchaea from hypersaline alkaline lakes.</title>
        <authorList>
            <person name="Sorokin D.Y."/>
            <person name="Elcheninov A.G."/>
            <person name="Kostrikina N.A."/>
            <person name="Bale N.J."/>
            <person name="Sinninghe Damste J.S."/>
            <person name="Khijniak T.V."/>
            <person name="Kublanov I.V."/>
            <person name="Toshchakov S.V."/>
        </authorList>
    </citation>
    <scope>NUCLEOTIDE SEQUENCE [LARGE SCALE GENOMIC DNA]</scope>
    <source>
        <strain evidence="2 3">AArcht-Sl</strain>
    </source>
</reference>
<comment type="caution">
    <text evidence="2">The sequence shown here is derived from an EMBL/GenBank/DDBJ whole genome shotgun (WGS) entry which is preliminary data.</text>
</comment>
<organism evidence="2 3">
    <name type="scientific">Natrarchaeobius halalkaliphilus</name>
    <dbReference type="NCBI Taxonomy" id="1679091"/>
    <lineage>
        <taxon>Archaea</taxon>
        <taxon>Methanobacteriati</taxon>
        <taxon>Methanobacteriota</taxon>
        <taxon>Stenosarchaea group</taxon>
        <taxon>Halobacteria</taxon>
        <taxon>Halobacteriales</taxon>
        <taxon>Natrialbaceae</taxon>
        <taxon>Natrarchaeobius</taxon>
    </lineage>
</organism>
<dbReference type="EMBL" id="REFY01000006">
    <property type="protein sequence ID" value="RQG87008.1"/>
    <property type="molecule type" value="Genomic_DNA"/>
</dbReference>
<gene>
    <name evidence="2" type="ORF">EA462_15295</name>
</gene>
<evidence type="ECO:0000256" key="1">
    <source>
        <dbReference type="SAM" id="MobiDB-lite"/>
    </source>
</evidence>
<sequence>MRASVSSDRDPVVDTGEYDGSGFNGLDPVAGSSTIARGYPMTNEYDDERPTTDLIDESDAIDEFGLPNAAETAASMVGNGLDERTVALAAGGVVLLSALRSLRRRRLGAVPKTIAGGALVGYGLRARRSVEEATTDSSTEMESAAADEESRIEFTEATEESEPRSKPTLEADDTRDPRRNTDDDRVSIDVSDSATADEVGEAAGPDPEQAQPTQTDSIEPEETPDEDTPHSTGESADGSDGNDDPEHADGADSTDAGPDES</sequence>
<feature type="region of interest" description="Disordered" evidence="1">
    <location>
        <begin position="131"/>
        <end position="261"/>
    </location>
</feature>
<feature type="region of interest" description="Disordered" evidence="1">
    <location>
        <begin position="1"/>
        <end position="51"/>
    </location>
</feature>
<dbReference type="RefSeq" id="WP_124179413.1">
    <property type="nucleotide sequence ID" value="NZ_REFY01000006.1"/>
</dbReference>
<keyword evidence="3" id="KW-1185">Reference proteome</keyword>
<protein>
    <submittedName>
        <fullName evidence="2">Uncharacterized protein</fullName>
    </submittedName>
</protein>